<proteinExistence type="predicted"/>
<reference evidence="2" key="1">
    <citation type="journal article" date="2007" name="Nature">
        <title>The grapevine genome sequence suggests ancestral hexaploidization in major angiosperm phyla.</title>
        <authorList>
            <consortium name="The French-Italian Public Consortium for Grapevine Genome Characterization."/>
            <person name="Jaillon O."/>
            <person name="Aury J.-M."/>
            <person name="Noel B."/>
            <person name="Policriti A."/>
            <person name="Clepet C."/>
            <person name="Casagrande A."/>
            <person name="Choisne N."/>
            <person name="Aubourg S."/>
            <person name="Vitulo N."/>
            <person name="Jubin C."/>
            <person name="Vezzi A."/>
            <person name="Legeai F."/>
            <person name="Hugueney P."/>
            <person name="Dasilva C."/>
            <person name="Horner D."/>
            <person name="Mica E."/>
            <person name="Jublot D."/>
            <person name="Poulain J."/>
            <person name="Bruyere C."/>
            <person name="Billault A."/>
            <person name="Segurens B."/>
            <person name="Gouyvenoux M."/>
            <person name="Ugarte E."/>
            <person name="Cattonaro F."/>
            <person name="Anthouard V."/>
            <person name="Vico V."/>
            <person name="Del Fabbro C."/>
            <person name="Alaux M."/>
            <person name="Di Gaspero G."/>
            <person name="Dumas V."/>
            <person name="Felice N."/>
            <person name="Paillard S."/>
            <person name="Juman I."/>
            <person name="Moroldo M."/>
            <person name="Scalabrin S."/>
            <person name="Canaguier A."/>
            <person name="Le Clainche I."/>
            <person name="Malacrida G."/>
            <person name="Durand E."/>
            <person name="Pesole G."/>
            <person name="Laucou V."/>
            <person name="Chatelet P."/>
            <person name="Merdinoglu D."/>
            <person name="Delledonne M."/>
            <person name="Pezzotti M."/>
            <person name="Lecharny A."/>
            <person name="Scarpelli C."/>
            <person name="Artiguenave F."/>
            <person name="Pe M.E."/>
            <person name="Valle G."/>
            <person name="Morgante M."/>
            <person name="Caboche M."/>
            <person name="Adam-Blondon A.-F."/>
            <person name="Weissenbach J."/>
            <person name="Quetier F."/>
            <person name="Wincker P."/>
        </authorList>
    </citation>
    <scope>NUCLEOTIDE SEQUENCE [LARGE SCALE GENOMIC DNA]</scope>
    <source>
        <strain evidence="2">cv. Pinot noir / PN40024</strain>
    </source>
</reference>
<dbReference type="Proteomes" id="UP000009183">
    <property type="component" value="Chromosome 19"/>
</dbReference>
<evidence type="ECO:0000313" key="2">
    <source>
        <dbReference type="Proteomes" id="UP000009183"/>
    </source>
</evidence>
<protein>
    <submittedName>
        <fullName evidence="1">Uncharacterized protein</fullName>
    </submittedName>
</protein>
<gene>
    <name evidence="1" type="ordered locus">VIT_19s0014g02180</name>
</gene>
<dbReference type="HOGENOM" id="CLU_2282620_0_0_1"/>
<dbReference type="PaxDb" id="29760-VIT_19s0014g02180.t01"/>
<accession>F6H217</accession>
<organism evidence="1 2">
    <name type="scientific">Vitis vinifera</name>
    <name type="common">Grape</name>
    <dbReference type="NCBI Taxonomy" id="29760"/>
    <lineage>
        <taxon>Eukaryota</taxon>
        <taxon>Viridiplantae</taxon>
        <taxon>Streptophyta</taxon>
        <taxon>Embryophyta</taxon>
        <taxon>Tracheophyta</taxon>
        <taxon>Spermatophyta</taxon>
        <taxon>Magnoliopsida</taxon>
        <taxon>eudicotyledons</taxon>
        <taxon>Gunneridae</taxon>
        <taxon>Pentapetalae</taxon>
        <taxon>rosids</taxon>
        <taxon>Vitales</taxon>
        <taxon>Vitaceae</taxon>
        <taxon>Viteae</taxon>
        <taxon>Vitis</taxon>
    </lineage>
</organism>
<dbReference type="AlphaFoldDB" id="F6H217"/>
<name>F6H217_VITVI</name>
<evidence type="ECO:0000313" key="1">
    <source>
        <dbReference type="EMBL" id="CCB46313.1"/>
    </source>
</evidence>
<sequence>MLESKCFSVQKYIMQRIKLRQLIKSKFFSLLLLRFFFWTLSGCHRVSFGNTHERKQYPESCKLINIKVDSPLHACISSEPWKIASPLLMKPGEAETFTTGRY</sequence>
<keyword evidence="2" id="KW-1185">Reference proteome</keyword>
<dbReference type="InParanoid" id="F6H217"/>
<dbReference type="EMBL" id="FN595229">
    <property type="protein sequence ID" value="CCB46313.1"/>
    <property type="molecule type" value="Genomic_DNA"/>
</dbReference>